<dbReference type="Gene3D" id="3.90.1150.200">
    <property type="match status" value="1"/>
</dbReference>
<protein>
    <submittedName>
        <fullName evidence="2">Uncharacterized conserved protein YdeI, YjbR/CyaY-like superfamily, DUF1801 family</fullName>
    </submittedName>
</protein>
<dbReference type="SUPFAM" id="SSF159888">
    <property type="entry name" value="YdhG-like"/>
    <property type="match status" value="1"/>
</dbReference>
<dbReference type="Pfam" id="PF13376">
    <property type="entry name" value="OmdA"/>
    <property type="match status" value="1"/>
</dbReference>
<keyword evidence="3" id="KW-1185">Reference proteome</keyword>
<evidence type="ECO:0000313" key="2">
    <source>
        <dbReference type="EMBL" id="SMO85797.1"/>
    </source>
</evidence>
<dbReference type="InterPro" id="IPR016786">
    <property type="entry name" value="YdeI_bac"/>
</dbReference>
<reference evidence="2 3" key="1">
    <citation type="submission" date="2017-05" db="EMBL/GenBank/DDBJ databases">
        <authorList>
            <person name="Varghese N."/>
            <person name="Submissions S."/>
        </authorList>
    </citation>
    <scope>NUCLEOTIDE SEQUENCE [LARGE SCALE GENOMIC DNA]</scope>
    <source>
        <strain evidence="2 3">DSM 21985</strain>
    </source>
</reference>
<organism evidence="2 3">
    <name type="scientific">Gracilimonas mengyeensis</name>
    <dbReference type="NCBI Taxonomy" id="1302730"/>
    <lineage>
        <taxon>Bacteria</taxon>
        <taxon>Pseudomonadati</taxon>
        <taxon>Balneolota</taxon>
        <taxon>Balneolia</taxon>
        <taxon>Balneolales</taxon>
        <taxon>Balneolaceae</taxon>
        <taxon>Gracilimonas</taxon>
    </lineage>
</organism>
<sequence length="193" mass="22284">MGKTVDDFISKNKKWQAGLEELRKLILASGLEETIKWGQPVYTLEDKNVVGIGAFKSYFGLWFFNGALLNDPGNHLHNAQEGKTKALRQLRFQSKEEMDKSLIKDFLEQAITNQKDGKEVDIDTKREPEIPEMLSEAFEENTELHQQFKALTPGRQREYAGYIREAKKQETKERRLKKIIPIILAGKGLNDRY</sequence>
<gene>
    <name evidence="2" type="ORF">SAMN06265219_1138</name>
</gene>
<dbReference type="AlphaFoldDB" id="A0A521EPE9"/>
<name>A0A521EPE9_9BACT</name>
<evidence type="ECO:0000259" key="1">
    <source>
        <dbReference type="Pfam" id="PF08818"/>
    </source>
</evidence>
<feature type="domain" description="YdhG-like" evidence="1">
    <location>
        <begin position="15"/>
        <end position="111"/>
    </location>
</feature>
<accession>A0A521EPE9</accession>
<dbReference type="EMBL" id="FXTP01000013">
    <property type="protein sequence ID" value="SMO85797.1"/>
    <property type="molecule type" value="Genomic_DNA"/>
</dbReference>
<dbReference type="RefSeq" id="WP_185957311.1">
    <property type="nucleotide sequence ID" value="NZ_FXTP01000013.1"/>
</dbReference>
<evidence type="ECO:0000313" key="3">
    <source>
        <dbReference type="Proteomes" id="UP000317557"/>
    </source>
</evidence>
<dbReference type="Proteomes" id="UP000317557">
    <property type="component" value="Unassembled WGS sequence"/>
</dbReference>
<dbReference type="PIRSF" id="PIRSF021308">
    <property type="entry name" value="UCP021308"/>
    <property type="match status" value="1"/>
</dbReference>
<dbReference type="Pfam" id="PF08818">
    <property type="entry name" value="DUF1801"/>
    <property type="match status" value="1"/>
</dbReference>
<dbReference type="InterPro" id="IPR014922">
    <property type="entry name" value="YdhG-like"/>
</dbReference>
<proteinExistence type="predicted"/>